<dbReference type="Gene3D" id="1.10.287.1700">
    <property type="match status" value="1"/>
</dbReference>
<evidence type="ECO:0000313" key="1">
    <source>
        <dbReference type="EMBL" id="TFC52103.1"/>
    </source>
</evidence>
<sequence length="144" mass="15377">MARAFALAGLLRLRHLQQDQAAADLAAANALSQANLARRDQARTALAGLPSLASGAETLSAIAAARASARSMLAEMETHGRNYQFAVGEAQHVFDARRAESVGLEKLSDRHAVIARAEELHAEQTVLDEIASSGWHRARRGGRS</sequence>
<dbReference type="AlphaFoldDB" id="A0AAQ2C8Q6"/>
<keyword evidence="2" id="KW-1185">Reference proteome</keyword>
<reference evidence="1 2" key="1">
    <citation type="submission" date="2019-03" db="EMBL/GenBank/DDBJ databases">
        <title>Genomics of glacier-inhabiting Cryobacterium strains.</title>
        <authorList>
            <person name="Liu Q."/>
            <person name="Xin Y.-H."/>
        </authorList>
    </citation>
    <scope>NUCLEOTIDE SEQUENCE [LARGE SCALE GENOMIC DNA]</scope>
    <source>
        <strain evidence="2">TMT1-22</strain>
    </source>
</reference>
<evidence type="ECO:0008006" key="3">
    <source>
        <dbReference type="Google" id="ProtNLM"/>
    </source>
</evidence>
<name>A0AAQ2C8Q6_9MICO</name>
<accession>A0AAQ2C8Q6</accession>
<gene>
    <name evidence="1" type="ORF">E3O49_02130</name>
</gene>
<dbReference type="Proteomes" id="UP000297403">
    <property type="component" value="Unassembled WGS sequence"/>
</dbReference>
<proteinExistence type="predicted"/>
<dbReference type="InterPro" id="IPR053716">
    <property type="entry name" value="Flag_assembly_chemotaxis_eff"/>
</dbReference>
<evidence type="ECO:0000313" key="2">
    <source>
        <dbReference type="Proteomes" id="UP000297403"/>
    </source>
</evidence>
<comment type="caution">
    <text evidence="1">The sequence shown here is derived from an EMBL/GenBank/DDBJ whole genome shotgun (WGS) entry which is preliminary data.</text>
</comment>
<dbReference type="EMBL" id="SOFY01000011">
    <property type="protein sequence ID" value="TFC52103.1"/>
    <property type="molecule type" value="Genomic_DNA"/>
</dbReference>
<protein>
    <recommendedName>
        <fullName evidence="3">Flagellar FliJ protein</fullName>
    </recommendedName>
</protein>
<dbReference type="RefSeq" id="WP_134402537.1">
    <property type="nucleotide sequence ID" value="NZ_SOFY01000011.1"/>
</dbReference>
<organism evidence="1 2">
    <name type="scientific">Cryobacterium shii</name>
    <dbReference type="NCBI Taxonomy" id="1259235"/>
    <lineage>
        <taxon>Bacteria</taxon>
        <taxon>Bacillati</taxon>
        <taxon>Actinomycetota</taxon>
        <taxon>Actinomycetes</taxon>
        <taxon>Micrococcales</taxon>
        <taxon>Microbacteriaceae</taxon>
        <taxon>Cryobacterium</taxon>
    </lineage>
</organism>